<dbReference type="RefSeq" id="WP_169659759.1">
    <property type="nucleotide sequence ID" value="NZ_JABANE010000103.1"/>
</dbReference>
<evidence type="ECO:0000313" key="2">
    <source>
        <dbReference type="Proteomes" id="UP000576082"/>
    </source>
</evidence>
<dbReference type="AlphaFoldDB" id="A0A7X9XCA2"/>
<gene>
    <name evidence="1" type="ORF">HHU12_26495</name>
</gene>
<protein>
    <submittedName>
        <fullName evidence="1">Uncharacterized protein</fullName>
    </submittedName>
</protein>
<name>A0A7X9XCA2_9BACT</name>
<reference evidence="1 2" key="1">
    <citation type="submission" date="2020-04" db="EMBL/GenBank/DDBJ databases">
        <title>Flammeovirga sp. SR4, a novel species isolated from seawater.</title>
        <authorList>
            <person name="Wang X."/>
        </authorList>
    </citation>
    <scope>NUCLEOTIDE SEQUENCE [LARGE SCALE GENOMIC DNA]</scope>
    <source>
        <strain evidence="1 2">ATCC 23126</strain>
    </source>
</reference>
<organism evidence="1 2">
    <name type="scientific">Flammeovirga aprica JL-4</name>
    <dbReference type="NCBI Taxonomy" id="694437"/>
    <lineage>
        <taxon>Bacteria</taxon>
        <taxon>Pseudomonadati</taxon>
        <taxon>Bacteroidota</taxon>
        <taxon>Cytophagia</taxon>
        <taxon>Cytophagales</taxon>
        <taxon>Flammeovirgaceae</taxon>
        <taxon>Flammeovirga</taxon>
    </lineage>
</organism>
<dbReference type="Proteomes" id="UP000576082">
    <property type="component" value="Unassembled WGS sequence"/>
</dbReference>
<sequence>MKKPLLQGRKVYNKKTNNPVRLFIDENSFGTNETAEYFGDGHILIYSCGRVLYDNSKSNLYKNTREYEKDNTRNNDNTLTNFAKELNEIGMNDGPYEISIDLALDLSLTGEMLNAFLNERKKEIRVLKIPLK</sequence>
<dbReference type="EMBL" id="JABANE010000103">
    <property type="protein sequence ID" value="NME71545.1"/>
    <property type="molecule type" value="Genomic_DNA"/>
</dbReference>
<evidence type="ECO:0000313" key="1">
    <source>
        <dbReference type="EMBL" id="NME71545.1"/>
    </source>
</evidence>
<accession>A0A7X9XCA2</accession>
<keyword evidence="2" id="KW-1185">Reference proteome</keyword>
<comment type="caution">
    <text evidence="1">The sequence shown here is derived from an EMBL/GenBank/DDBJ whole genome shotgun (WGS) entry which is preliminary data.</text>
</comment>
<proteinExistence type="predicted"/>